<evidence type="ECO:0000256" key="2">
    <source>
        <dbReference type="ARBA" id="ARBA00022475"/>
    </source>
</evidence>
<organism evidence="9">
    <name type="scientific">uncultured Dysgonomonas sp</name>
    <dbReference type="NCBI Taxonomy" id="206096"/>
    <lineage>
        <taxon>Bacteria</taxon>
        <taxon>Pseudomonadati</taxon>
        <taxon>Bacteroidota</taxon>
        <taxon>Bacteroidia</taxon>
        <taxon>Bacteroidales</taxon>
        <taxon>Dysgonomonadaceae</taxon>
        <taxon>Dysgonomonas</taxon>
        <taxon>environmental samples</taxon>
    </lineage>
</organism>
<evidence type="ECO:0000259" key="8">
    <source>
        <dbReference type="Pfam" id="PF04024"/>
    </source>
</evidence>
<evidence type="ECO:0000256" key="6">
    <source>
        <dbReference type="SAM" id="MobiDB-lite"/>
    </source>
</evidence>
<feature type="transmembrane region" description="Helical" evidence="7">
    <location>
        <begin position="224"/>
        <end position="255"/>
    </location>
</feature>
<keyword evidence="4 7" id="KW-1133">Transmembrane helix</keyword>
<keyword evidence="5 7" id="KW-0472">Membrane</keyword>
<dbReference type="Pfam" id="PF04024">
    <property type="entry name" value="PspC"/>
    <property type="match status" value="1"/>
</dbReference>
<evidence type="ECO:0000256" key="4">
    <source>
        <dbReference type="ARBA" id="ARBA00022989"/>
    </source>
</evidence>
<keyword evidence="3 7" id="KW-0812">Transmembrane</keyword>
<protein>
    <recommendedName>
        <fullName evidence="8">Phage shock protein PspC N-terminal domain-containing protein</fullName>
    </recommendedName>
</protein>
<comment type="subcellular location">
    <subcellularLocation>
        <location evidence="1">Cell membrane</location>
        <topology evidence="1">Single-pass membrane protein</topology>
    </subcellularLocation>
</comment>
<feature type="transmembrane region" description="Helical" evidence="7">
    <location>
        <begin position="309"/>
        <end position="328"/>
    </location>
</feature>
<name>A0A212JD15_9BACT</name>
<dbReference type="AlphaFoldDB" id="A0A212JD15"/>
<feature type="transmembrane region" description="Helical" evidence="7">
    <location>
        <begin position="275"/>
        <end position="297"/>
    </location>
</feature>
<evidence type="ECO:0000256" key="7">
    <source>
        <dbReference type="SAM" id="Phobius"/>
    </source>
</evidence>
<feature type="transmembrane region" description="Helical" evidence="7">
    <location>
        <begin position="170"/>
        <end position="189"/>
    </location>
</feature>
<accession>A0A212JD15</accession>
<dbReference type="PANTHER" id="PTHR33885:SF3">
    <property type="entry name" value="PHAGE SHOCK PROTEIN C"/>
    <property type="match status" value="1"/>
</dbReference>
<feature type="domain" description="Phage shock protein PspC N-terminal" evidence="8">
    <location>
        <begin position="119"/>
        <end position="185"/>
    </location>
</feature>
<proteinExistence type="predicted"/>
<feature type="transmembrane region" description="Helical" evidence="7">
    <location>
        <begin position="147"/>
        <end position="164"/>
    </location>
</feature>
<dbReference type="RefSeq" id="WP_135103968.1">
    <property type="nucleotide sequence ID" value="NZ_LT599021.1"/>
</dbReference>
<reference evidence="9" key="1">
    <citation type="submission" date="2016-04" db="EMBL/GenBank/DDBJ databases">
        <authorList>
            <person name="Evans L.H."/>
            <person name="Alamgir A."/>
            <person name="Owens N."/>
            <person name="Weber N.D."/>
            <person name="Virtaneva K."/>
            <person name="Barbian K."/>
            <person name="Babar A."/>
            <person name="Rosenke K."/>
        </authorList>
    </citation>
    <scope>NUCLEOTIDE SEQUENCE</scope>
    <source>
        <strain evidence="9">86-2</strain>
    </source>
</reference>
<dbReference type="InterPro" id="IPR007168">
    <property type="entry name" value="Phageshock_PspC_N"/>
</dbReference>
<feature type="compositionally biased region" description="Acidic residues" evidence="6">
    <location>
        <begin position="87"/>
        <end position="97"/>
    </location>
</feature>
<evidence type="ECO:0000256" key="5">
    <source>
        <dbReference type="ARBA" id="ARBA00023136"/>
    </source>
</evidence>
<dbReference type="EMBL" id="FLUL01000001">
    <property type="protein sequence ID" value="SBV97321.1"/>
    <property type="molecule type" value="Genomic_DNA"/>
</dbReference>
<dbReference type="PANTHER" id="PTHR33885">
    <property type="entry name" value="PHAGE SHOCK PROTEIN C"/>
    <property type="match status" value="1"/>
</dbReference>
<evidence type="ECO:0000256" key="3">
    <source>
        <dbReference type="ARBA" id="ARBA00022692"/>
    </source>
</evidence>
<feature type="region of interest" description="Disordered" evidence="6">
    <location>
        <begin position="83"/>
        <end position="106"/>
    </location>
</feature>
<evidence type="ECO:0000256" key="1">
    <source>
        <dbReference type="ARBA" id="ARBA00004162"/>
    </source>
</evidence>
<keyword evidence="2" id="KW-1003">Cell membrane</keyword>
<dbReference type="GO" id="GO:0005886">
    <property type="term" value="C:plasma membrane"/>
    <property type="evidence" value="ECO:0007669"/>
    <property type="project" value="UniProtKB-SubCell"/>
</dbReference>
<sequence length="501" mass="56558">MKPTIRVSIGGLAFNLEEDAFRVLDDYLKALRRHFEKNSESGEIISDIELRLSELLQMRVSSADGVVSMADALDIIKIMGSPKDFDDAPQEEYTEEDSEKKSFGKSDYATDDTQDLFKKKLYRDTDNKFIGGVCSGLGHYFRIDTTIMRLIFSGIFLFLLFFMHKGPSCMVIVLIYGILWAVMPAAHSFKQKLSMTGSDPSISNIEEDRTQSARKYKGSSLASAIGILVNVFIGILAVILFLIIIAMIGSFIWLYFDTTILGLNNYLILLGLSSINLKIAFLLASLIPLMGLLSLMIKILKRSPFTTQTLISFVIGFVLWLGASFYLGNTGFKFGLNHRHTAEAVESVDANTTSDSLYVKLGSEYLSAESQPNNPFVLYTGSSDNKKLCVLPSIQTSVDTTLTNYVIEIHKKNFADNEMTAKRKVEDLHLDYTLTDSLLTINPTWHTNSNPWSLETFEIVIKTPRDKKVIKEYPLNRSYKDFNININRYGYNRCFYNFTID</sequence>
<gene>
    <name evidence="9" type="ORF">KL86DYS2_11251</name>
</gene>
<dbReference type="InterPro" id="IPR052027">
    <property type="entry name" value="PspC"/>
</dbReference>
<evidence type="ECO:0000313" key="9">
    <source>
        <dbReference type="EMBL" id="SBV97321.1"/>
    </source>
</evidence>